<feature type="signal peptide" evidence="1">
    <location>
        <begin position="1"/>
        <end position="18"/>
    </location>
</feature>
<feature type="chain" id="PRO_5037519240" evidence="1">
    <location>
        <begin position="19"/>
        <end position="265"/>
    </location>
</feature>
<name>A0A931NIW4_9BURK</name>
<gene>
    <name evidence="2" type="ORF">I7X39_20525</name>
</gene>
<dbReference type="PIRSF" id="PIRSF028477">
    <property type="entry name" value="UCP028477"/>
    <property type="match status" value="1"/>
</dbReference>
<dbReference type="Proteomes" id="UP000613266">
    <property type="component" value="Unassembled WGS sequence"/>
</dbReference>
<dbReference type="Pfam" id="PF09916">
    <property type="entry name" value="DUF2145"/>
    <property type="match status" value="1"/>
</dbReference>
<organism evidence="2 3">
    <name type="scientific">Inhella proteolytica</name>
    <dbReference type="NCBI Taxonomy" id="2795029"/>
    <lineage>
        <taxon>Bacteria</taxon>
        <taxon>Pseudomonadati</taxon>
        <taxon>Pseudomonadota</taxon>
        <taxon>Betaproteobacteria</taxon>
        <taxon>Burkholderiales</taxon>
        <taxon>Sphaerotilaceae</taxon>
        <taxon>Inhella</taxon>
    </lineage>
</organism>
<protein>
    <submittedName>
        <fullName evidence="2">DUF2145 domain-containing protein</fullName>
    </submittedName>
</protein>
<evidence type="ECO:0000313" key="2">
    <source>
        <dbReference type="EMBL" id="MBH9579288.1"/>
    </source>
</evidence>
<keyword evidence="1" id="KW-0732">Signal</keyword>
<accession>A0A931NIW4</accession>
<evidence type="ECO:0000256" key="1">
    <source>
        <dbReference type="SAM" id="SignalP"/>
    </source>
</evidence>
<dbReference type="RefSeq" id="WP_198113088.1">
    <property type="nucleotide sequence ID" value="NZ_JAEDAK010000020.1"/>
</dbReference>
<sequence>MLKALVLTLALLAGAAQAGRSCDTQPPKVETVTRGLELAERTARALDASGAEVVVLARAGQDLSAYGLRWSHLGFAYRLKPPAAGGAGDAPGTWRVVHKLNDCGSDRAGLYRQGLGEFFLDSPHRYEAAFVPLQGQAAEQLAPLLRDSRAVQRLHQPRYSMVSYAWGTRYQQSNQWLLETFALIEPGVRDRETAQAWLKLKGFQPSRLHINAMTRLGARATRANVAFDDHPNAQRFAGRIDTVGADAVLTWLQQNRFGGAPVYIR</sequence>
<evidence type="ECO:0000313" key="3">
    <source>
        <dbReference type="Proteomes" id="UP000613266"/>
    </source>
</evidence>
<comment type="caution">
    <text evidence="2">The sequence shown here is derived from an EMBL/GenBank/DDBJ whole genome shotgun (WGS) entry which is preliminary data.</text>
</comment>
<dbReference type="EMBL" id="JAEDAK010000020">
    <property type="protein sequence ID" value="MBH9579288.1"/>
    <property type="molecule type" value="Genomic_DNA"/>
</dbReference>
<reference evidence="2" key="1">
    <citation type="submission" date="2020-12" db="EMBL/GenBank/DDBJ databases">
        <title>The genome sequence of Inhella sp. 1Y17.</title>
        <authorList>
            <person name="Liu Y."/>
        </authorList>
    </citation>
    <scope>NUCLEOTIDE SEQUENCE</scope>
    <source>
        <strain evidence="2">1Y17</strain>
    </source>
</reference>
<proteinExistence type="predicted"/>
<dbReference type="InterPro" id="IPR014547">
    <property type="entry name" value="UCP028477"/>
</dbReference>
<keyword evidence="3" id="KW-1185">Reference proteome</keyword>
<dbReference type="AlphaFoldDB" id="A0A931NIW4"/>